<keyword evidence="3" id="KW-0820">tRNA-binding</keyword>
<dbReference type="PANTHER" id="PTHR37825:SF1">
    <property type="entry name" value="TRNA(MET) CYTIDINE ACETATE LIGASE"/>
    <property type="match status" value="1"/>
</dbReference>
<evidence type="ECO:0000256" key="2">
    <source>
        <dbReference type="ARBA" id="ARBA00022694"/>
    </source>
</evidence>
<keyword evidence="5" id="KW-1185">Reference proteome</keyword>
<evidence type="ECO:0000256" key="1">
    <source>
        <dbReference type="ARBA" id="ARBA00022598"/>
    </source>
</evidence>
<dbReference type="Proteomes" id="UP001597451">
    <property type="component" value="Unassembled WGS sequence"/>
</dbReference>
<proteinExistence type="inferred from homology"/>
<reference evidence="5" key="1">
    <citation type="journal article" date="2019" name="Int. J. Syst. Evol. Microbiol.">
        <title>The Global Catalogue of Microorganisms (GCM) 10K type strain sequencing project: providing services to taxonomists for standard genome sequencing and annotation.</title>
        <authorList>
            <consortium name="The Broad Institute Genomics Platform"/>
            <consortium name="The Broad Institute Genome Sequencing Center for Infectious Disease"/>
            <person name="Wu L."/>
            <person name="Ma J."/>
        </authorList>
    </citation>
    <scope>NUCLEOTIDE SEQUENCE [LARGE SCALE GENOMIC DNA]</scope>
    <source>
        <strain evidence="5">TISTR 1858</strain>
    </source>
</reference>
<feature type="binding site" evidence="3">
    <location>
        <begin position="8"/>
        <end position="21"/>
    </location>
    <ligand>
        <name>ATP</name>
        <dbReference type="ChEBI" id="CHEBI:30616"/>
    </ligand>
</feature>
<accession>A0ABW5PYQ0</accession>
<comment type="similarity">
    <text evidence="3">Belongs to the TmcAL family.</text>
</comment>
<comment type="catalytic activity">
    <reaction evidence="3">
        <text>cytidine(34) in elongator tRNA(Met) + acetate + ATP = N(4)-acetylcytidine(34) in elongator tRNA(Met) + AMP + diphosphate</text>
        <dbReference type="Rhea" id="RHEA:58144"/>
        <dbReference type="Rhea" id="RHEA-COMP:10693"/>
        <dbReference type="Rhea" id="RHEA-COMP:10694"/>
        <dbReference type="ChEBI" id="CHEBI:30089"/>
        <dbReference type="ChEBI" id="CHEBI:30616"/>
        <dbReference type="ChEBI" id="CHEBI:33019"/>
        <dbReference type="ChEBI" id="CHEBI:74900"/>
        <dbReference type="ChEBI" id="CHEBI:82748"/>
        <dbReference type="ChEBI" id="CHEBI:456215"/>
    </reaction>
</comment>
<gene>
    <name evidence="3" type="primary">tmcAL</name>
    <name evidence="4" type="ORF">ACFSUN_05730</name>
</gene>
<dbReference type="EMBL" id="JBHUMX010000013">
    <property type="protein sequence ID" value="MFD2628280.1"/>
    <property type="molecule type" value="Genomic_DNA"/>
</dbReference>
<dbReference type="HAMAP" id="MF_01539">
    <property type="entry name" value="TmcAL"/>
    <property type="match status" value="1"/>
</dbReference>
<dbReference type="InterPro" id="IPR014729">
    <property type="entry name" value="Rossmann-like_a/b/a_fold"/>
</dbReference>
<protein>
    <recommendedName>
        <fullName evidence="3">tRNA(Met) cytidine acetate ligase</fullName>
        <ecNumber evidence="3">6.3.4.-</ecNumber>
    </recommendedName>
</protein>
<dbReference type="EC" id="6.3.4.-" evidence="3"/>
<dbReference type="RefSeq" id="WP_379560973.1">
    <property type="nucleotide sequence ID" value="NZ_JBHUMX010000013.1"/>
</dbReference>
<comment type="function">
    <text evidence="3">Catalyzes the formation of N(4)-acetylcytidine (ac(4)C) at the wobble position of elongator tRNA(Met), using acetate and ATP as substrates. First activates an acetate ion to form acetyladenylate (Ac-AMP) and then transfers the acetyl group to tRNA to form ac(4)C34.</text>
</comment>
<dbReference type="NCBIfam" id="NF010191">
    <property type="entry name" value="PRK13670.1"/>
    <property type="match status" value="1"/>
</dbReference>
<keyword evidence="3" id="KW-0067">ATP-binding</keyword>
<keyword evidence="3" id="KW-0963">Cytoplasm</keyword>
<evidence type="ECO:0000313" key="4">
    <source>
        <dbReference type="EMBL" id="MFD2628280.1"/>
    </source>
</evidence>
<keyword evidence="3" id="KW-0547">Nucleotide-binding</keyword>
<name>A0ABW5PYQ0_9BACI</name>
<comment type="subcellular location">
    <subcellularLocation>
        <location evidence="3">Cytoplasm</location>
    </subcellularLocation>
</comment>
<dbReference type="SUPFAM" id="SSF52374">
    <property type="entry name" value="Nucleotidylyl transferase"/>
    <property type="match status" value="1"/>
</dbReference>
<evidence type="ECO:0000313" key="5">
    <source>
        <dbReference type="Proteomes" id="UP001597451"/>
    </source>
</evidence>
<dbReference type="Gene3D" id="3.40.50.620">
    <property type="entry name" value="HUPs"/>
    <property type="match status" value="1"/>
</dbReference>
<sequence>MMQACGLIVEYNPFHNGHVYHIHEAQKASNADCMIAVMSGNFLQRGEPAIMDKFSRTKAALLSGIDIMLELPFGYAVQSSELFAKGAVHTLNEIGVSSICFGSEAGNVSDFIKSYNHVQHEEESFQVVLKQSLNKGYSFPEASRIAYEHIGLSDHHIDLTKPNNILGYSYVSTILSNHLNIKPLTIKRTSSGYHDQAITGSIASATSIRKAIHQDGSLTPQVTKAIPAITGEQLTEYRNEAGLWHTWENYFNILQYRVMTMSLSELASIHGVEEGLEYRIKKTAPNATSFMAWIEAIKTKRYTWTRLQRIFVFLLANIKKTDIEPLRMTKSVPYIRLLGLTSNGQAYLNKVKKQLDVPLISKLSRQPDPLLQLEERASNAYYSVLPLTTRQKMRKQELTPPILIGE</sequence>
<comment type="caution">
    <text evidence="3">Lacks conserved residue(s) required for the propagation of feature annotation.</text>
</comment>
<organism evidence="4 5">
    <name type="scientific">Oceanobacillus kapialis</name>
    <dbReference type="NCBI Taxonomy" id="481353"/>
    <lineage>
        <taxon>Bacteria</taxon>
        <taxon>Bacillati</taxon>
        <taxon>Bacillota</taxon>
        <taxon>Bacilli</taxon>
        <taxon>Bacillales</taxon>
        <taxon>Bacillaceae</taxon>
        <taxon>Oceanobacillus</taxon>
    </lineage>
</organism>
<feature type="binding site" evidence="3">
    <location>
        <position position="163"/>
    </location>
    <ligand>
        <name>ATP</name>
        <dbReference type="ChEBI" id="CHEBI:30616"/>
    </ligand>
</feature>
<keyword evidence="2 3" id="KW-0819">tRNA processing</keyword>
<dbReference type="PANTHER" id="PTHR37825">
    <property type="entry name" value="TRNA(MET) CYTIDINE ACETATE LIGASE"/>
    <property type="match status" value="1"/>
</dbReference>
<feature type="binding site" evidence="3">
    <location>
        <position position="102"/>
    </location>
    <ligand>
        <name>ATP</name>
        <dbReference type="ChEBI" id="CHEBI:30616"/>
    </ligand>
</feature>
<dbReference type="Pfam" id="PF05636">
    <property type="entry name" value="HIGH_NTase1"/>
    <property type="match status" value="1"/>
</dbReference>
<comment type="caution">
    <text evidence="4">The sequence shown here is derived from an EMBL/GenBank/DDBJ whole genome shotgun (WGS) entry which is preliminary data.</text>
</comment>
<keyword evidence="3" id="KW-0694">RNA-binding</keyword>
<keyword evidence="1 3" id="KW-0436">Ligase</keyword>
<feature type="binding site" evidence="3">
    <location>
        <position position="188"/>
    </location>
    <ligand>
        <name>ATP</name>
        <dbReference type="ChEBI" id="CHEBI:30616"/>
    </ligand>
</feature>
<evidence type="ECO:0000256" key="3">
    <source>
        <dbReference type="HAMAP-Rule" id="MF_01539"/>
    </source>
</evidence>
<dbReference type="InterPro" id="IPR008513">
    <property type="entry name" value="tRNA(Met)_cyd_acetate_ligase"/>
</dbReference>